<comment type="subcellular location">
    <subcellularLocation>
        <location evidence="1">Nucleus</location>
    </subcellularLocation>
</comment>
<dbReference type="OrthoDB" id="532682at2759"/>
<dbReference type="SMART" id="SM00028">
    <property type="entry name" value="TPR"/>
    <property type="match status" value="3"/>
</dbReference>
<dbReference type="GO" id="GO:0003755">
    <property type="term" value="F:peptidyl-prolyl cis-trans isomerase activity"/>
    <property type="evidence" value="ECO:0007669"/>
    <property type="project" value="UniProtKB-KW"/>
</dbReference>
<dbReference type="InterPro" id="IPR046357">
    <property type="entry name" value="PPIase_dom_sf"/>
</dbReference>
<feature type="compositionally biased region" description="Low complexity" evidence="8">
    <location>
        <begin position="483"/>
        <end position="492"/>
    </location>
</feature>
<keyword evidence="5" id="KW-0694">RNA-binding</keyword>
<evidence type="ECO:0000313" key="11">
    <source>
        <dbReference type="EMBL" id="VDI15398.1"/>
    </source>
</evidence>
<dbReference type="Pfam" id="PF14559">
    <property type="entry name" value="TPR_19"/>
    <property type="match status" value="1"/>
</dbReference>
<evidence type="ECO:0000256" key="8">
    <source>
        <dbReference type="SAM" id="MobiDB-lite"/>
    </source>
</evidence>
<keyword evidence="12" id="KW-1185">Reference proteome</keyword>
<reference evidence="11" key="1">
    <citation type="submission" date="2018-11" db="EMBL/GenBank/DDBJ databases">
        <authorList>
            <person name="Alioto T."/>
            <person name="Alioto T."/>
        </authorList>
    </citation>
    <scope>NUCLEOTIDE SEQUENCE</scope>
</reference>
<dbReference type="PROSITE" id="PS50059">
    <property type="entry name" value="FKBP_PPIASE"/>
    <property type="match status" value="1"/>
</dbReference>
<comment type="caution">
    <text evidence="11">The sequence shown here is derived from an EMBL/GenBank/DDBJ whole genome shotgun (WGS) entry which is preliminary data.</text>
</comment>
<feature type="compositionally biased region" description="Basic and acidic residues" evidence="8">
    <location>
        <begin position="187"/>
        <end position="210"/>
    </location>
</feature>
<evidence type="ECO:0000259" key="9">
    <source>
        <dbReference type="PROSITE" id="PS50059"/>
    </source>
</evidence>
<dbReference type="AlphaFoldDB" id="A0A8B6D5D3"/>
<dbReference type="Pfam" id="PF00076">
    <property type="entry name" value="RRM_1"/>
    <property type="match status" value="1"/>
</dbReference>
<keyword evidence="6 11" id="KW-0413">Isomerase</keyword>
<keyword evidence="3 7" id="KW-0802">TPR repeat</keyword>
<accession>A0A8B6D5D3</accession>
<evidence type="ECO:0000256" key="1">
    <source>
        <dbReference type="ARBA" id="ARBA00004123"/>
    </source>
</evidence>
<dbReference type="SMART" id="SM00360">
    <property type="entry name" value="RRM"/>
    <property type="match status" value="1"/>
</dbReference>
<dbReference type="GO" id="GO:0005829">
    <property type="term" value="C:cytosol"/>
    <property type="evidence" value="ECO:0007669"/>
    <property type="project" value="TreeGrafter"/>
</dbReference>
<dbReference type="PANTHER" id="PTHR46512:SF1">
    <property type="entry name" value="PEPTIDYLPROLYL ISOMERASE"/>
    <property type="match status" value="1"/>
</dbReference>
<feature type="compositionally biased region" description="Basic and acidic residues" evidence="8">
    <location>
        <begin position="529"/>
        <end position="551"/>
    </location>
</feature>
<dbReference type="GO" id="GO:0012505">
    <property type="term" value="C:endomembrane system"/>
    <property type="evidence" value="ECO:0007669"/>
    <property type="project" value="TreeGrafter"/>
</dbReference>
<evidence type="ECO:0000256" key="2">
    <source>
        <dbReference type="ARBA" id="ARBA00022737"/>
    </source>
</evidence>
<dbReference type="InterPro" id="IPR019734">
    <property type="entry name" value="TPR_rpt"/>
</dbReference>
<feature type="domain" description="RRM" evidence="10">
    <location>
        <begin position="51"/>
        <end position="129"/>
    </location>
</feature>
<feature type="repeat" description="TPR" evidence="7">
    <location>
        <begin position="763"/>
        <end position="796"/>
    </location>
</feature>
<dbReference type="FunFam" id="3.30.70.330:FF:000132">
    <property type="entry name" value="Small nuclear ribonucleoprotein U11/U12 subunit 35"/>
    <property type="match status" value="1"/>
</dbReference>
<dbReference type="SUPFAM" id="SSF48452">
    <property type="entry name" value="TPR-like"/>
    <property type="match status" value="1"/>
</dbReference>
<dbReference type="GO" id="GO:0016020">
    <property type="term" value="C:membrane"/>
    <property type="evidence" value="ECO:0007669"/>
    <property type="project" value="TreeGrafter"/>
</dbReference>
<feature type="compositionally biased region" description="Basic and acidic residues" evidence="8">
    <location>
        <begin position="468"/>
        <end position="482"/>
    </location>
</feature>
<feature type="compositionally biased region" description="Basic and acidic residues" evidence="8">
    <location>
        <begin position="223"/>
        <end position="339"/>
    </location>
</feature>
<keyword evidence="6" id="KW-0697">Rotamase</keyword>
<dbReference type="Gene3D" id="1.25.40.10">
    <property type="entry name" value="Tetratricopeptide repeat domain"/>
    <property type="match status" value="1"/>
</dbReference>
<name>A0A8B6D5D3_MYTGA</name>
<dbReference type="GO" id="GO:0003723">
    <property type="term" value="F:RNA binding"/>
    <property type="evidence" value="ECO:0007669"/>
    <property type="project" value="UniProtKB-UniRule"/>
</dbReference>
<evidence type="ECO:0000313" key="12">
    <source>
        <dbReference type="Proteomes" id="UP000596742"/>
    </source>
</evidence>
<dbReference type="InterPro" id="IPR000504">
    <property type="entry name" value="RRM_dom"/>
</dbReference>
<dbReference type="GO" id="GO:1990904">
    <property type="term" value="C:ribonucleoprotein complex"/>
    <property type="evidence" value="ECO:0007669"/>
    <property type="project" value="UniProtKB-ARBA"/>
</dbReference>
<dbReference type="InterPro" id="IPR012677">
    <property type="entry name" value="Nucleotide-bd_a/b_plait_sf"/>
</dbReference>
<dbReference type="PROSITE" id="PS50102">
    <property type="entry name" value="RRM"/>
    <property type="match status" value="1"/>
</dbReference>
<evidence type="ECO:0000256" key="3">
    <source>
        <dbReference type="ARBA" id="ARBA00022803"/>
    </source>
</evidence>
<proteinExistence type="predicted"/>
<dbReference type="Gene3D" id="3.10.50.40">
    <property type="match status" value="1"/>
</dbReference>
<keyword evidence="4" id="KW-0539">Nucleus</keyword>
<dbReference type="SUPFAM" id="SSF54534">
    <property type="entry name" value="FKBP-like"/>
    <property type="match status" value="1"/>
</dbReference>
<evidence type="ECO:0000256" key="4">
    <source>
        <dbReference type="ARBA" id="ARBA00023242"/>
    </source>
</evidence>
<feature type="region of interest" description="Disordered" evidence="8">
    <location>
        <begin position="369"/>
        <end position="426"/>
    </location>
</feature>
<evidence type="ECO:0000259" key="10">
    <source>
        <dbReference type="PROSITE" id="PS50102"/>
    </source>
</evidence>
<evidence type="ECO:0000256" key="5">
    <source>
        <dbReference type="PROSITE-ProRule" id="PRU00176"/>
    </source>
</evidence>
<dbReference type="InterPro" id="IPR001179">
    <property type="entry name" value="PPIase_FKBP_dom"/>
</dbReference>
<dbReference type="GO" id="GO:0043066">
    <property type="term" value="P:negative regulation of apoptotic process"/>
    <property type="evidence" value="ECO:0007669"/>
    <property type="project" value="TreeGrafter"/>
</dbReference>
<dbReference type="InterPro" id="IPR011990">
    <property type="entry name" value="TPR-like_helical_dom_sf"/>
</dbReference>
<feature type="region of interest" description="Disordered" evidence="8">
    <location>
        <begin position="187"/>
        <end position="354"/>
    </location>
</feature>
<organism evidence="11 12">
    <name type="scientific">Mytilus galloprovincialis</name>
    <name type="common">Mediterranean mussel</name>
    <dbReference type="NCBI Taxonomy" id="29158"/>
    <lineage>
        <taxon>Eukaryota</taxon>
        <taxon>Metazoa</taxon>
        <taxon>Spiralia</taxon>
        <taxon>Lophotrochozoa</taxon>
        <taxon>Mollusca</taxon>
        <taxon>Bivalvia</taxon>
        <taxon>Autobranchia</taxon>
        <taxon>Pteriomorphia</taxon>
        <taxon>Mytilida</taxon>
        <taxon>Mytiloidea</taxon>
        <taxon>Mytilidae</taxon>
        <taxon>Mytilinae</taxon>
        <taxon>Mytilus</taxon>
    </lineage>
</organism>
<dbReference type="GO" id="GO:0005634">
    <property type="term" value="C:nucleus"/>
    <property type="evidence" value="ECO:0007669"/>
    <property type="project" value="UniProtKB-SubCell"/>
</dbReference>
<dbReference type="PANTHER" id="PTHR46512">
    <property type="entry name" value="PEPTIDYLPROLYL ISOMERASE"/>
    <property type="match status" value="1"/>
</dbReference>
<feature type="domain" description="PPIase FKBP-type" evidence="9">
    <location>
        <begin position="578"/>
        <end position="662"/>
    </location>
</feature>
<dbReference type="GO" id="GO:0005740">
    <property type="term" value="C:mitochondrial envelope"/>
    <property type="evidence" value="ECO:0007669"/>
    <property type="project" value="TreeGrafter"/>
</dbReference>
<dbReference type="EC" id="5.2.1.8" evidence="6"/>
<dbReference type="Pfam" id="PF00254">
    <property type="entry name" value="FKBP_C"/>
    <property type="match status" value="1"/>
</dbReference>
<dbReference type="EMBL" id="UYJE01002973">
    <property type="protein sequence ID" value="VDI15398.1"/>
    <property type="molecule type" value="Genomic_DNA"/>
</dbReference>
<dbReference type="Proteomes" id="UP000596742">
    <property type="component" value="Unassembled WGS sequence"/>
</dbReference>
<evidence type="ECO:0000256" key="6">
    <source>
        <dbReference type="PROSITE-ProRule" id="PRU00277"/>
    </source>
</evidence>
<feature type="region of interest" description="Disordered" evidence="8">
    <location>
        <begin position="468"/>
        <end position="551"/>
    </location>
</feature>
<dbReference type="InterPro" id="IPR035979">
    <property type="entry name" value="RBD_domain_sf"/>
</dbReference>
<dbReference type="PROSITE" id="PS50005">
    <property type="entry name" value="TPR"/>
    <property type="match status" value="1"/>
</dbReference>
<comment type="catalytic activity">
    <reaction evidence="6">
        <text>[protein]-peptidylproline (omega=180) = [protein]-peptidylproline (omega=0)</text>
        <dbReference type="Rhea" id="RHEA:16237"/>
        <dbReference type="Rhea" id="RHEA-COMP:10747"/>
        <dbReference type="Rhea" id="RHEA-COMP:10748"/>
        <dbReference type="ChEBI" id="CHEBI:83833"/>
        <dbReference type="ChEBI" id="CHEBI:83834"/>
        <dbReference type="EC" id="5.2.1.8"/>
    </reaction>
</comment>
<feature type="compositionally biased region" description="Polar residues" evidence="8">
    <location>
        <begin position="826"/>
        <end position="842"/>
    </location>
</feature>
<feature type="region of interest" description="Disordered" evidence="8">
    <location>
        <begin position="823"/>
        <end position="842"/>
    </location>
</feature>
<evidence type="ECO:0000256" key="7">
    <source>
        <dbReference type="PROSITE-ProRule" id="PRU00339"/>
    </source>
</evidence>
<keyword evidence="2" id="KW-0677">Repeat</keyword>
<dbReference type="SUPFAM" id="SSF54928">
    <property type="entry name" value="RNA-binding domain, RBD"/>
    <property type="match status" value="1"/>
</dbReference>
<protein>
    <recommendedName>
        <fullName evidence="6">peptidylprolyl isomerase</fullName>
        <ecNumber evidence="6">5.2.1.8</ecNumber>
    </recommendedName>
</protein>
<dbReference type="InterPro" id="IPR050754">
    <property type="entry name" value="FKBP4/5/8-like"/>
</dbReference>
<gene>
    <name evidence="11" type="ORF">MGAL_10B054611</name>
</gene>
<sequence>MDNWSAIAKVYDPLKAGSIDATDTEPHDHGIIRAMAAKYKPNKDVIGDPEKTIFIARLNPKTDETTIQKVYSGYGVIKQFRLVRDIITGYSRCYAFVEYYDHKEAEDAVWRGHKQEIDGSEVFVDYECERVLKGWVPRRLGGGFGGKKESGQLRFGGRDRPFRKPIYNKMIALKNVNNDHYDNAWDDKSSEHDADGHENYRGTNRVRSDRSNPQYYENLNKFKTSEKIQSYRERQQSKYSFTDRSRERHQTRDRSKERDQRYSRYDKSSRDTSLHQSKHSRETAGERRGSNRDRDRIRSSDGPTDRIRDDRSRDRSRDRSGERRGDNRSRDRSRDRSVSDSDQNTNAITEEQRKQQLAKLSLNVDESITASDSQDHVSNKQVNGFPDKTGDTNIQTGVITDSVSEQTYKSDSINSSRDKTDTIQSKSVPNKIVEDIADDISDGIVKDFSKNIATYVTEVCKFDEQYEKEQMNESSETQDKDSASSNSEVNENSSEEKTNEPNSEQSEGAKEESSSVEEEKETTQPNPDIIKENDVNDKTKEKKNGEDKDGYLDLLGNGLLKRKVIEGEDVEDIKPYHGDIVTINTSGKLEDGTVVDTLEDLSFPVGEGDVIQAWDLGVMTTKVGQTIELTTDAKYAYGELGRKPDIPPNATITYLIKLTKKEEAPDINKLDVDERFNMAEKKRERGNEVFGRNDYAGAINSYNKAIKILESGSLQGTPTKLQDLADCRLKCCNNMAACQLKVEAYDAAMKSCQAVLDLQPENVKALFRLGKAHTAKGNTKEGIQYLQKAFRLEPESKVIKQKLRNYLRKSVKNRLEKNMYKKMLGNKTTTAQQHQRQPTTSG</sequence>
<feature type="compositionally biased region" description="Polar residues" evidence="8">
    <location>
        <begin position="391"/>
        <end position="415"/>
    </location>
</feature>
<dbReference type="Gene3D" id="3.30.70.330">
    <property type="match status" value="1"/>
</dbReference>
<dbReference type="GO" id="GO:0044183">
    <property type="term" value="F:protein folding chaperone"/>
    <property type="evidence" value="ECO:0007669"/>
    <property type="project" value="TreeGrafter"/>
</dbReference>